<dbReference type="OrthoDB" id="7241844at2"/>
<proteinExistence type="predicted"/>
<dbReference type="Gene3D" id="3.40.190.10">
    <property type="entry name" value="Periplasmic binding protein-like II"/>
    <property type="match status" value="2"/>
</dbReference>
<gene>
    <name evidence="2" type="ORF">SAMN05216551_11815</name>
</gene>
<sequence length="312" mass="33599">MRSILRSERRTHADLPTPSLGVEATFAWVAVALGLLLAALALGVVWLQQRGDATLRAGEPARGFAAAHARGRLIVGLPPRPVAVKGAAARTEDGLDAALAEALGQRLGLPVETRADSAGAPAGGDVDVVLAIRPVGADSSRHGWFAERTVPIETGYRTRPQAVMRSDTTLRRWQDLHGRTVCIAQAALPAQREAARWDARVTTFRFPSDALVAVREGRCDLALIDDVSYAPLMRLPEWRKFSASLPRSTALSERVWLLPAGEAAARRDDAAALADTARAWARDGTITRLAGQWSRQVAFDVYLDQSVPDCHG</sequence>
<dbReference type="Proteomes" id="UP000243719">
    <property type="component" value="Unassembled WGS sequence"/>
</dbReference>
<name>A0A1H2PXX5_9BURK</name>
<dbReference type="EMBL" id="FNLO01000018">
    <property type="protein sequence ID" value="SDV51508.1"/>
    <property type="molecule type" value="Genomic_DNA"/>
</dbReference>
<dbReference type="AlphaFoldDB" id="A0A1H2PXX5"/>
<organism evidence="2 3">
    <name type="scientific">Chitinasiproducens palmae</name>
    <dbReference type="NCBI Taxonomy" id="1770053"/>
    <lineage>
        <taxon>Bacteria</taxon>
        <taxon>Pseudomonadati</taxon>
        <taxon>Pseudomonadota</taxon>
        <taxon>Betaproteobacteria</taxon>
        <taxon>Burkholderiales</taxon>
        <taxon>Burkholderiaceae</taxon>
        <taxon>Chitinasiproducens</taxon>
    </lineage>
</organism>
<keyword evidence="1" id="KW-0472">Membrane</keyword>
<keyword evidence="1" id="KW-1133">Transmembrane helix</keyword>
<accession>A0A1H2PXX5</accession>
<evidence type="ECO:0000313" key="3">
    <source>
        <dbReference type="Proteomes" id="UP000243719"/>
    </source>
</evidence>
<feature type="transmembrane region" description="Helical" evidence="1">
    <location>
        <begin position="26"/>
        <end position="47"/>
    </location>
</feature>
<dbReference type="RefSeq" id="WP_091913218.1">
    <property type="nucleotide sequence ID" value="NZ_FNLO01000018.1"/>
</dbReference>
<dbReference type="STRING" id="1770053.SAMN05216551_11815"/>
<protein>
    <submittedName>
        <fullName evidence="2">Polar amino acid transport system substrate-binding protein</fullName>
    </submittedName>
</protein>
<keyword evidence="1" id="KW-0812">Transmembrane</keyword>
<keyword evidence="3" id="KW-1185">Reference proteome</keyword>
<evidence type="ECO:0000256" key="1">
    <source>
        <dbReference type="SAM" id="Phobius"/>
    </source>
</evidence>
<reference evidence="3" key="1">
    <citation type="submission" date="2016-09" db="EMBL/GenBank/DDBJ databases">
        <authorList>
            <person name="Varghese N."/>
            <person name="Submissions S."/>
        </authorList>
    </citation>
    <scope>NUCLEOTIDE SEQUENCE [LARGE SCALE GENOMIC DNA]</scope>
    <source>
        <strain evidence="3">JS23</strain>
    </source>
</reference>
<dbReference type="SUPFAM" id="SSF53850">
    <property type="entry name" value="Periplasmic binding protein-like II"/>
    <property type="match status" value="1"/>
</dbReference>
<evidence type="ECO:0000313" key="2">
    <source>
        <dbReference type="EMBL" id="SDV51508.1"/>
    </source>
</evidence>